<comment type="caution">
    <text evidence="1">The sequence shown here is derived from an EMBL/GenBank/DDBJ whole genome shotgun (WGS) entry which is preliminary data.</text>
</comment>
<name>A0ABU9QQI8_9BURK</name>
<proteinExistence type="predicted"/>
<accession>A0ABU9QQI8</accession>
<protein>
    <recommendedName>
        <fullName evidence="3">Protein NO VEIN C-terminal domain-containing protein</fullName>
    </recommendedName>
</protein>
<sequence length="667" mass="72888">MYGLLGEGRVVGVADLGGLGAIVEGSSTVATSPLAGEVLAAVLREPGHASGDDALQWRTAVGNLVRGAVTDTVLVEMIDAAHACESLPEIVAEEIFMALLQKATSMSGEISGYARAVALEGAFRFALSNRRRQFRLLDALLSITLADGPEYLPYAAKILGVAHSYWREDELVNVLTGLVDCEEAAYEATFELGMAALTSALDEPRRETAARLFGEALRWFRKAQVLREHAPEALLYVESLTLLTDFEGHGTKPELAARSRSIHQAAFELLAWHTDDSSPAWLGARHLQASCWNSLASVLISLVDSLDEVSWWEPAVVIESQVLAAYSAGRTVLKRNREGYLETLLRPRIEASIGGREGHAYLVRRWALQNQQHALIPEAHALLTGIERAMSPAVEVPRHPFEAGTVWAPVAAVLSQARCSLETEHRVKELIANAFTSSLENLSGTEIDIFDHCRSAVEKHPDHRNNVRGAKLFDTVLLWTVRFLKNRLEMTKKDDATVAYLFESADGTLPLESALQDDYFRWLATQTAAGEIEATNLGSGRADVALKTTGERIVIEVKRELQDASFDALTKSYAGQTSDYQNVSIRLGFLLVLDLTEAKRAGTPHMRSLVECRSVLRAGEDAPRYVVIVKVPGRRYTPHAVRADAMSLPQGGNTALVGIPGRRSQVT</sequence>
<evidence type="ECO:0000313" key="2">
    <source>
        <dbReference type="Proteomes" id="UP001494588"/>
    </source>
</evidence>
<evidence type="ECO:0008006" key="3">
    <source>
        <dbReference type="Google" id="ProtNLM"/>
    </source>
</evidence>
<dbReference type="RefSeq" id="WP_201661426.1">
    <property type="nucleotide sequence ID" value="NZ_CAJHCS010000048.1"/>
</dbReference>
<evidence type="ECO:0000313" key="1">
    <source>
        <dbReference type="EMBL" id="MEM5291708.1"/>
    </source>
</evidence>
<dbReference type="Proteomes" id="UP001494588">
    <property type="component" value="Unassembled WGS sequence"/>
</dbReference>
<gene>
    <name evidence="1" type="ORF">V4C55_38930</name>
</gene>
<dbReference type="EMBL" id="JAZHGC010000058">
    <property type="protein sequence ID" value="MEM5291708.1"/>
    <property type="molecule type" value="Genomic_DNA"/>
</dbReference>
<keyword evidence="2" id="KW-1185">Reference proteome</keyword>
<reference evidence="1 2" key="1">
    <citation type="submission" date="2024-01" db="EMBL/GenBank/DDBJ databases">
        <title>The diversity of rhizobia nodulating Mimosa spp. in eleven states of Brazil covering several biomes is determined by host plant, location, and edaphic factors.</title>
        <authorList>
            <person name="Rouws L."/>
            <person name="Barauna A."/>
            <person name="Beukes C."/>
            <person name="De Faria S.M."/>
            <person name="Gross E."/>
            <person name="Dos Reis Junior F.B."/>
            <person name="Simon M."/>
            <person name="Maluk M."/>
            <person name="Odee D.W."/>
            <person name="Kenicer G."/>
            <person name="Young J.P.W."/>
            <person name="Reis V.M."/>
            <person name="Zilli J."/>
            <person name="James E.K."/>
        </authorList>
    </citation>
    <scope>NUCLEOTIDE SEQUENCE [LARGE SCALE GENOMIC DNA]</scope>
    <source>
        <strain evidence="1 2">JPY77</strain>
    </source>
</reference>
<organism evidence="1 2">
    <name type="scientific">Paraburkholderia sabiae</name>
    <dbReference type="NCBI Taxonomy" id="273251"/>
    <lineage>
        <taxon>Bacteria</taxon>
        <taxon>Pseudomonadati</taxon>
        <taxon>Pseudomonadota</taxon>
        <taxon>Betaproteobacteria</taxon>
        <taxon>Burkholderiales</taxon>
        <taxon>Burkholderiaceae</taxon>
        <taxon>Paraburkholderia</taxon>
    </lineage>
</organism>